<evidence type="ECO:0000313" key="3">
    <source>
        <dbReference type="Proteomes" id="UP000052052"/>
    </source>
</evidence>
<sequence>MRVDAYDVEDSGNYVCTQDCSGHEAGFVWAQENDLSDGSDCGGNSQSFVEGCEAFVEDRQQLADESAQAEAERAAEDAQYADEPDWEEE</sequence>
<evidence type="ECO:0000256" key="1">
    <source>
        <dbReference type="SAM" id="MobiDB-lite"/>
    </source>
</evidence>
<dbReference type="PATRIC" id="fig|344882.3.peg.2473"/>
<protein>
    <submittedName>
        <fullName evidence="2">Uncharacterized protein</fullName>
    </submittedName>
</protein>
<comment type="caution">
    <text evidence="2">The sequence shown here is derived from an EMBL/GenBank/DDBJ whole genome shotgun (WGS) entry which is preliminary data.</text>
</comment>
<gene>
    <name evidence="2" type="ORF">ABB29_05685</name>
</gene>
<keyword evidence="3" id="KW-1185">Reference proteome</keyword>
<dbReference type="Proteomes" id="UP000052052">
    <property type="component" value="Unassembled WGS sequence"/>
</dbReference>
<reference evidence="2 3" key="1">
    <citation type="submission" date="2015-05" db="EMBL/GenBank/DDBJ databases">
        <title>Genome sequencing and analysis of members of genus Stenotrophomonas.</title>
        <authorList>
            <person name="Patil P.P."/>
            <person name="Midha S."/>
            <person name="Patil P.B."/>
        </authorList>
    </citation>
    <scope>NUCLEOTIDE SEQUENCE [LARGE SCALE GENOMIC DNA]</scope>
    <source>
        <strain evidence="2 3">DSM 21858</strain>
    </source>
</reference>
<dbReference type="EMBL" id="LDJL01000005">
    <property type="protein sequence ID" value="KRG70691.1"/>
    <property type="molecule type" value="Genomic_DNA"/>
</dbReference>
<dbReference type="AlphaFoldDB" id="A0A0R0CZ90"/>
<proteinExistence type="predicted"/>
<organism evidence="2 3">
    <name type="scientific">Pseudoxanthomonas dokdonensis</name>
    <dbReference type="NCBI Taxonomy" id="344882"/>
    <lineage>
        <taxon>Bacteria</taxon>
        <taxon>Pseudomonadati</taxon>
        <taxon>Pseudomonadota</taxon>
        <taxon>Gammaproteobacteria</taxon>
        <taxon>Lysobacterales</taxon>
        <taxon>Lysobacteraceae</taxon>
        <taxon>Pseudoxanthomonas</taxon>
    </lineage>
</organism>
<name>A0A0R0CZ90_9GAMM</name>
<evidence type="ECO:0000313" key="2">
    <source>
        <dbReference type="EMBL" id="KRG70691.1"/>
    </source>
</evidence>
<feature type="region of interest" description="Disordered" evidence="1">
    <location>
        <begin position="60"/>
        <end position="89"/>
    </location>
</feature>
<dbReference type="STRING" id="344882.ABB29_05685"/>
<feature type="compositionally biased region" description="Acidic residues" evidence="1">
    <location>
        <begin position="79"/>
        <end position="89"/>
    </location>
</feature>
<accession>A0A0R0CZ90</accession>